<comment type="subcellular location">
    <subcellularLocation>
        <location evidence="2">Cytoplasm</location>
    </subcellularLocation>
</comment>
<evidence type="ECO:0000313" key="5">
    <source>
        <dbReference type="Proteomes" id="UP001367030"/>
    </source>
</evidence>
<dbReference type="Pfam" id="PF00582">
    <property type="entry name" value="Usp"/>
    <property type="match status" value="1"/>
</dbReference>
<comment type="caution">
    <text evidence="4">The sequence shown here is derived from an EMBL/GenBank/DDBJ whole genome shotgun (WGS) entry which is preliminary data.</text>
</comment>
<dbReference type="SUPFAM" id="SSF52402">
    <property type="entry name" value="Adenine nucleotide alpha hydrolases-like"/>
    <property type="match status" value="1"/>
</dbReference>
<accession>A0ABU8XCW4</accession>
<protein>
    <recommendedName>
        <fullName evidence="2">Universal stress protein</fullName>
    </recommendedName>
</protein>
<dbReference type="InterPro" id="IPR006016">
    <property type="entry name" value="UspA"/>
</dbReference>
<dbReference type="PIRSF" id="PIRSF006276">
    <property type="entry name" value="UspA"/>
    <property type="match status" value="1"/>
</dbReference>
<evidence type="ECO:0000256" key="2">
    <source>
        <dbReference type="PIRNR" id="PIRNR006276"/>
    </source>
</evidence>
<dbReference type="PANTHER" id="PTHR46268">
    <property type="entry name" value="STRESS RESPONSE PROTEIN NHAX"/>
    <property type="match status" value="1"/>
</dbReference>
<dbReference type="RefSeq" id="WP_340336964.1">
    <property type="nucleotide sequence ID" value="NZ_JBBKZS010000008.1"/>
</dbReference>
<name>A0ABU8XCW4_9BURK</name>
<gene>
    <name evidence="4" type="ORF">WKW79_20130</name>
</gene>
<reference evidence="4 5" key="1">
    <citation type="submission" date="2024-03" db="EMBL/GenBank/DDBJ databases">
        <title>Novel species of the genus Variovorax.</title>
        <authorList>
            <person name="Liu Q."/>
            <person name="Xin Y.-H."/>
        </authorList>
    </citation>
    <scope>NUCLEOTIDE SEQUENCE [LARGE SCALE GENOMIC DNA]</scope>
    <source>
        <strain evidence="4 5">KACC 18901</strain>
    </source>
</reference>
<organism evidence="4 5">
    <name type="scientific">Variovorax robiniae</name>
    <dbReference type="NCBI Taxonomy" id="1836199"/>
    <lineage>
        <taxon>Bacteria</taxon>
        <taxon>Pseudomonadati</taxon>
        <taxon>Pseudomonadota</taxon>
        <taxon>Betaproteobacteria</taxon>
        <taxon>Burkholderiales</taxon>
        <taxon>Comamonadaceae</taxon>
        <taxon>Variovorax</taxon>
    </lineage>
</organism>
<sequence>MYHDILVPVDGSATAERGLREAVQLAAEHKAKVHLLHVIDDFPLLLGMATPFRFEEDLLREARAAGEQLLERGRAAAARAGVQADTALRSVMRRRVADVVVDEATKSGIDLIVMGTHGRRGFSRLGLGSDAEGVARASTVPVLLVHGDRP</sequence>
<dbReference type="Gene3D" id="3.40.50.620">
    <property type="entry name" value="HUPs"/>
    <property type="match status" value="1"/>
</dbReference>
<keyword evidence="5" id="KW-1185">Reference proteome</keyword>
<dbReference type="InterPro" id="IPR014729">
    <property type="entry name" value="Rossmann-like_a/b/a_fold"/>
</dbReference>
<evidence type="ECO:0000313" key="4">
    <source>
        <dbReference type="EMBL" id="MEJ8856894.1"/>
    </source>
</evidence>
<dbReference type="PANTHER" id="PTHR46268:SF6">
    <property type="entry name" value="UNIVERSAL STRESS PROTEIN UP12"/>
    <property type="match status" value="1"/>
</dbReference>
<dbReference type="Proteomes" id="UP001367030">
    <property type="component" value="Unassembled WGS sequence"/>
</dbReference>
<dbReference type="InterPro" id="IPR006015">
    <property type="entry name" value="Universal_stress_UspA"/>
</dbReference>
<dbReference type="CDD" id="cd00293">
    <property type="entry name" value="USP-like"/>
    <property type="match status" value="1"/>
</dbReference>
<dbReference type="PRINTS" id="PR01438">
    <property type="entry name" value="UNVRSLSTRESS"/>
</dbReference>
<evidence type="ECO:0000259" key="3">
    <source>
        <dbReference type="Pfam" id="PF00582"/>
    </source>
</evidence>
<keyword evidence="2" id="KW-0963">Cytoplasm</keyword>
<dbReference type="EMBL" id="JBBKZS010000008">
    <property type="protein sequence ID" value="MEJ8856894.1"/>
    <property type="molecule type" value="Genomic_DNA"/>
</dbReference>
<comment type="similarity">
    <text evidence="1 2">Belongs to the universal stress protein A family.</text>
</comment>
<proteinExistence type="inferred from homology"/>
<feature type="domain" description="UspA" evidence="3">
    <location>
        <begin position="1"/>
        <end position="146"/>
    </location>
</feature>
<evidence type="ECO:0000256" key="1">
    <source>
        <dbReference type="ARBA" id="ARBA00008791"/>
    </source>
</evidence>